<protein>
    <submittedName>
        <fullName evidence="1">Uncharacterized protein</fullName>
    </submittedName>
</protein>
<dbReference type="PANTHER" id="PTHR34822:SF1">
    <property type="entry name" value="GRPB FAMILY PROTEIN"/>
    <property type="match status" value="1"/>
</dbReference>
<dbReference type="Proteomes" id="UP000663852">
    <property type="component" value="Unassembled WGS sequence"/>
</dbReference>
<gene>
    <name evidence="1" type="ORF">EDS130_LOCUS45173</name>
</gene>
<dbReference type="PANTHER" id="PTHR34822">
    <property type="entry name" value="GRPB DOMAIN PROTEIN (AFU_ORTHOLOGUE AFUA_1G01530)"/>
    <property type="match status" value="1"/>
</dbReference>
<reference evidence="1" key="1">
    <citation type="submission" date="2021-02" db="EMBL/GenBank/DDBJ databases">
        <authorList>
            <person name="Nowell W R."/>
        </authorList>
    </citation>
    <scope>NUCLEOTIDE SEQUENCE</scope>
</reference>
<proteinExistence type="predicted"/>
<dbReference type="Pfam" id="PF04229">
    <property type="entry name" value="GrpB"/>
    <property type="match status" value="1"/>
</dbReference>
<dbReference type="OrthoDB" id="630895at2759"/>
<sequence>MPTWTIISKKQNERCHRQQTVWIFKDDFYVEHSSRIEKYRQGGNRAFIESIQRKKLPQELVKTPEHSDDECDYYFEDMTGEQYTSLSWDSYESQQVELQEYNPQWPNLFQQEYEEIVKRLPKHSYHDQERHPRPLMLELEHIGSTSIEGMCAKPIIDMLLIHGNRRDSWGATTSYETLNTLIKMGYKTKDGRVSMHDFCDNATLIKNGFIIHTVWRLSSSDNNDFVIFRNYLRNHPHARERYNEYKKRTVANSHVTVKEYASWKDQFIHDLLAEATNWYRQHEMYIHIGDYDQIKKQWTCCRASQDERNSETEEYGPTGEIGCYQPGLDKDHYHPGRYYVTEYNF</sequence>
<organism evidence="1 2">
    <name type="scientific">Adineta ricciae</name>
    <name type="common">Rotifer</name>
    <dbReference type="NCBI Taxonomy" id="249248"/>
    <lineage>
        <taxon>Eukaryota</taxon>
        <taxon>Metazoa</taxon>
        <taxon>Spiralia</taxon>
        <taxon>Gnathifera</taxon>
        <taxon>Rotifera</taxon>
        <taxon>Eurotatoria</taxon>
        <taxon>Bdelloidea</taxon>
        <taxon>Adinetida</taxon>
        <taxon>Adinetidae</taxon>
        <taxon>Adineta</taxon>
    </lineage>
</organism>
<accession>A0A815W4P5</accession>
<dbReference type="AlphaFoldDB" id="A0A815W4P5"/>
<dbReference type="EMBL" id="CAJNOJ010001021">
    <property type="protein sequence ID" value="CAF1539015.1"/>
    <property type="molecule type" value="Genomic_DNA"/>
</dbReference>
<dbReference type="Gene3D" id="3.30.460.10">
    <property type="entry name" value="Beta Polymerase, domain 2"/>
    <property type="match status" value="1"/>
</dbReference>
<name>A0A815W4P5_ADIRI</name>
<comment type="caution">
    <text evidence="1">The sequence shown here is derived from an EMBL/GenBank/DDBJ whole genome shotgun (WGS) entry which is preliminary data.</text>
</comment>
<evidence type="ECO:0000313" key="1">
    <source>
        <dbReference type="EMBL" id="CAF1539015.1"/>
    </source>
</evidence>
<evidence type="ECO:0000313" key="2">
    <source>
        <dbReference type="Proteomes" id="UP000663852"/>
    </source>
</evidence>
<dbReference type="InterPro" id="IPR043519">
    <property type="entry name" value="NT_sf"/>
</dbReference>
<dbReference type="SUPFAM" id="SSF81301">
    <property type="entry name" value="Nucleotidyltransferase"/>
    <property type="match status" value="1"/>
</dbReference>
<feature type="non-terminal residue" evidence="1">
    <location>
        <position position="345"/>
    </location>
</feature>
<dbReference type="InterPro" id="IPR007344">
    <property type="entry name" value="GrpB/CoaE"/>
</dbReference>